<evidence type="ECO:0000256" key="1">
    <source>
        <dbReference type="SAM" id="Phobius"/>
    </source>
</evidence>
<feature type="transmembrane region" description="Helical" evidence="1">
    <location>
        <begin position="50"/>
        <end position="79"/>
    </location>
</feature>
<evidence type="ECO:0000313" key="2">
    <source>
        <dbReference type="EMBL" id="VAV93095.1"/>
    </source>
</evidence>
<reference evidence="2" key="1">
    <citation type="submission" date="2018-06" db="EMBL/GenBank/DDBJ databases">
        <authorList>
            <person name="Zhirakovskaya E."/>
        </authorList>
    </citation>
    <scope>NUCLEOTIDE SEQUENCE</scope>
</reference>
<dbReference type="EMBL" id="UOEK01000038">
    <property type="protein sequence ID" value="VAV93095.1"/>
    <property type="molecule type" value="Genomic_DNA"/>
</dbReference>
<organism evidence="2">
    <name type="scientific">hydrothermal vent metagenome</name>
    <dbReference type="NCBI Taxonomy" id="652676"/>
    <lineage>
        <taxon>unclassified sequences</taxon>
        <taxon>metagenomes</taxon>
        <taxon>ecological metagenomes</taxon>
    </lineage>
</organism>
<keyword evidence="1" id="KW-1133">Transmembrane helix</keyword>
<gene>
    <name evidence="2" type="ORF">MNBD_ACTINO02-2729</name>
</gene>
<dbReference type="AlphaFoldDB" id="A0A3B0SDL2"/>
<proteinExistence type="predicted"/>
<name>A0A3B0SDL2_9ZZZZ</name>
<keyword evidence="1" id="KW-0812">Transmembrane</keyword>
<accession>A0A3B0SDL2</accession>
<sequence>MTAIYASSLVLGVVSLLVWVVRMVVADTVGRATPNSLAGEVGGAVTGFGMAGMSASFGGLGVVVSFGAALAGAGILFVLARMFGAPST</sequence>
<keyword evidence="1" id="KW-0472">Membrane</keyword>
<protein>
    <submittedName>
        <fullName evidence="2">Uncharacterized protein</fullName>
    </submittedName>
</protein>